<name>A0A392NIQ4_9FABA</name>
<accession>A0A392NIQ4</accession>
<proteinExistence type="predicted"/>
<comment type="caution">
    <text evidence="1">The sequence shown here is derived from an EMBL/GenBank/DDBJ whole genome shotgun (WGS) entry which is preliminary data.</text>
</comment>
<evidence type="ECO:0000313" key="1">
    <source>
        <dbReference type="EMBL" id="MCH99672.1"/>
    </source>
</evidence>
<dbReference type="Proteomes" id="UP000265520">
    <property type="component" value="Unassembled WGS sequence"/>
</dbReference>
<evidence type="ECO:0000313" key="2">
    <source>
        <dbReference type="Proteomes" id="UP000265520"/>
    </source>
</evidence>
<dbReference type="AlphaFoldDB" id="A0A392NIQ4"/>
<keyword evidence="2" id="KW-1185">Reference proteome</keyword>
<dbReference type="EMBL" id="LXQA010040982">
    <property type="protein sequence ID" value="MCH99672.1"/>
    <property type="molecule type" value="Genomic_DNA"/>
</dbReference>
<sequence>MGIFGWICDQTCELHLQILQCSLGDRYGRWARRARQKPRSSCLWSPVFASRRWATSTGSATFC</sequence>
<organism evidence="1 2">
    <name type="scientific">Trifolium medium</name>
    <dbReference type="NCBI Taxonomy" id="97028"/>
    <lineage>
        <taxon>Eukaryota</taxon>
        <taxon>Viridiplantae</taxon>
        <taxon>Streptophyta</taxon>
        <taxon>Embryophyta</taxon>
        <taxon>Tracheophyta</taxon>
        <taxon>Spermatophyta</taxon>
        <taxon>Magnoliopsida</taxon>
        <taxon>eudicotyledons</taxon>
        <taxon>Gunneridae</taxon>
        <taxon>Pentapetalae</taxon>
        <taxon>rosids</taxon>
        <taxon>fabids</taxon>
        <taxon>Fabales</taxon>
        <taxon>Fabaceae</taxon>
        <taxon>Papilionoideae</taxon>
        <taxon>50 kb inversion clade</taxon>
        <taxon>NPAAA clade</taxon>
        <taxon>Hologalegina</taxon>
        <taxon>IRL clade</taxon>
        <taxon>Trifolieae</taxon>
        <taxon>Trifolium</taxon>
    </lineage>
</organism>
<protein>
    <submittedName>
        <fullName evidence="1">Uncharacterized protein</fullName>
    </submittedName>
</protein>
<reference evidence="1 2" key="1">
    <citation type="journal article" date="2018" name="Front. Plant Sci.">
        <title>Red Clover (Trifolium pratense) and Zigzag Clover (T. medium) - A Picture of Genomic Similarities and Differences.</title>
        <authorList>
            <person name="Dluhosova J."/>
            <person name="Istvanek J."/>
            <person name="Nedelnik J."/>
            <person name="Repkova J."/>
        </authorList>
    </citation>
    <scope>NUCLEOTIDE SEQUENCE [LARGE SCALE GENOMIC DNA]</scope>
    <source>
        <strain evidence="2">cv. 10/8</strain>
        <tissue evidence="1">Leaf</tissue>
    </source>
</reference>